<keyword evidence="2" id="KW-1185">Reference proteome</keyword>
<name>A0ACC0CKZ5_9PEZI</name>
<keyword evidence="1" id="KW-0560">Oxidoreductase</keyword>
<evidence type="ECO:0000313" key="2">
    <source>
        <dbReference type="Proteomes" id="UP001497680"/>
    </source>
</evidence>
<proteinExistence type="predicted"/>
<dbReference type="EMBL" id="MU394410">
    <property type="protein sequence ID" value="KAI6081036.1"/>
    <property type="molecule type" value="Genomic_DNA"/>
</dbReference>
<dbReference type="Proteomes" id="UP001497680">
    <property type="component" value="Unassembled WGS sequence"/>
</dbReference>
<evidence type="ECO:0000313" key="1">
    <source>
        <dbReference type="EMBL" id="KAI6081036.1"/>
    </source>
</evidence>
<protein>
    <submittedName>
        <fullName evidence="1">Heme peroxidase</fullName>
    </submittedName>
</protein>
<keyword evidence="1" id="KW-0575">Peroxidase</keyword>
<sequence length="541" mass="58135">MKRLVLAGAVVLQASSGLAEYVWPSKYDYIEDVMMLHSGYIHNGFSDAVNPCSFGTNVAGRQNAAEWVRTGYHDMATHDAAAGTGGLDASILFELDRDENVGSAFNNTFGFLSNYYNIRASSSDLLALAVVTATYRCNGPKIPFRAGRIDATEAGPLGVPKPDEDVETHTSRFATAGFNTSDMIAMVACGHTLGGVHGVDFPEITGNSSEAQVSFFEGSSSDSSADFDNAVVTQYLDNATENPLVAGGNDTTNSDKRVFGVDGNTTMHALADPATFQSTCADILERMINAVPSSVTLSEVIDPIDIKPYMTTFALNSNGTIDFVGRIRVRVSDGTNRNTNDLAVHLTYADRDGTNTTTTITATHPSFQGGTSSGLFRENFSWYEFATVLDPSTGISKFHVHITTPSTGAAQVFDNAGNGFPLDDSILYQQSQSCLDPTIVDGNMNLTVSAFVRNDRIDEVVTLNLVHKVPRQGVIMPALEVHSQVFDKTSTEKSGYVLFQAKRLLPSETWNTAFDVVLGEGDNETIVENQSTSAISDNICS</sequence>
<gene>
    <name evidence="1" type="ORF">F4821DRAFT_250180</name>
</gene>
<organism evidence="1 2">
    <name type="scientific">Hypoxylon rubiginosum</name>
    <dbReference type="NCBI Taxonomy" id="110542"/>
    <lineage>
        <taxon>Eukaryota</taxon>
        <taxon>Fungi</taxon>
        <taxon>Dikarya</taxon>
        <taxon>Ascomycota</taxon>
        <taxon>Pezizomycotina</taxon>
        <taxon>Sordariomycetes</taxon>
        <taxon>Xylariomycetidae</taxon>
        <taxon>Xylariales</taxon>
        <taxon>Hypoxylaceae</taxon>
        <taxon>Hypoxylon</taxon>
    </lineage>
</organism>
<reference evidence="1 2" key="1">
    <citation type="journal article" date="2022" name="New Phytol.">
        <title>Ecological generalism drives hyperdiversity of secondary metabolite gene clusters in xylarialean endophytes.</title>
        <authorList>
            <person name="Franco M.E.E."/>
            <person name="Wisecaver J.H."/>
            <person name="Arnold A.E."/>
            <person name="Ju Y.M."/>
            <person name="Slot J.C."/>
            <person name="Ahrendt S."/>
            <person name="Moore L.P."/>
            <person name="Eastman K.E."/>
            <person name="Scott K."/>
            <person name="Konkel Z."/>
            <person name="Mondo S.J."/>
            <person name="Kuo A."/>
            <person name="Hayes R.D."/>
            <person name="Haridas S."/>
            <person name="Andreopoulos B."/>
            <person name="Riley R."/>
            <person name="LaButti K."/>
            <person name="Pangilinan J."/>
            <person name="Lipzen A."/>
            <person name="Amirebrahimi M."/>
            <person name="Yan J."/>
            <person name="Adam C."/>
            <person name="Keymanesh K."/>
            <person name="Ng V."/>
            <person name="Louie K."/>
            <person name="Northen T."/>
            <person name="Drula E."/>
            <person name="Henrissat B."/>
            <person name="Hsieh H.M."/>
            <person name="Youens-Clark K."/>
            <person name="Lutzoni F."/>
            <person name="Miadlikowska J."/>
            <person name="Eastwood D.C."/>
            <person name="Hamelin R.C."/>
            <person name="Grigoriev I.V."/>
            <person name="U'Ren J.M."/>
        </authorList>
    </citation>
    <scope>NUCLEOTIDE SEQUENCE [LARGE SCALE GENOMIC DNA]</scope>
    <source>
        <strain evidence="1 2">ER1909</strain>
    </source>
</reference>
<accession>A0ACC0CKZ5</accession>
<comment type="caution">
    <text evidence="1">The sequence shown here is derived from an EMBL/GenBank/DDBJ whole genome shotgun (WGS) entry which is preliminary data.</text>
</comment>